<comment type="similarity">
    <text evidence="2">Belongs to the nicastrin family.</text>
</comment>
<evidence type="ECO:0000259" key="11">
    <source>
        <dbReference type="Pfam" id="PF18266"/>
    </source>
</evidence>
<reference evidence="13" key="1">
    <citation type="submission" date="2022-10" db="EMBL/GenBank/DDBJ databases">
        <title>Genome assembly of Pristionchus species.</title>
        <authorList>
            <person name="Yoshida K."/>
            <person name="Sommer R.J."/>
        </authorList>
    </citation>
    <scope>NUCLEOTIDE SEQUENCE [LARGE SCALE GENOMIC DNA]</scope>
    <source>
        <strain evidence="13">RS5460</strain>
    </source>
</reference>
<dbReference type="GO" id="GO:0005886">
    <property type="term" value="C:plasma membrane"/>
    <property type="evidence" value="ECO:0007669"/>
    <property type="project" value="TreeGrafter"/>
</dbReference>
<keyword evidence="6" id="KW-0914">Notch signaling pathway</keyword>
<dbReference type="Gene3D" id="3.40.630.10">
    <property type="entry name" value="Zn peptidases"/>
    <property type="match status" value="1"/>
</dbReference>
<dbReference type="GO" id="GO:0007219">
    <property type="term" value="P:Notch signaling pathway"/>
    <property type="evidence" value="ECO:0007669"/>
    <property type="project" value="UniProtKB-KW"/>
</dbReference>
<keyword evidence="8" id="KW-0472">Membrane</keyword>
<evidence type="ECO:0000256" key="8">
    <source>
        <dbReference type="ARBA" id="ARBA00023136"/>
    </source>
</evidence>
<dbReference type="Pfam" id="PF05450">
    <property type="entry name" value="Nicastrin"/>
    <property type="match status" value="1"/>
</dbReference>
<keyword evidence="9" id="KW-0325">Glycoprotein</keyword>
<dbReference type="EMBL" id="BTRK01000005">
    <property type="protein sequence ID" value="GMR52501.1"/>
    <property type="molecule type" value="Genomic_DNA"/>
</dbReference>
<evidence type="ECO:0000256" key="7">
    <source>
        <dbReference type="ARBA" id="ARBA00022989"/>
    </source>
</evidence>
<evidence type="ECO:0000313" key="13">
    <source>
        <dbReference type="Proteomes" id="UP001328107"/>
    </source>
</evidence>
<feature type="non-terminal residue" evidence="12">
    <location>
        <position position="505"/>
    </location>
</feature>
<feature type="domain" description="Nicastrin small lobe" evidence="11">
    <location>
        <begin position="50"/>
        <end position="233"/>
    </location>
</feature>
<feature type="non-terminal residue" evidence="12">
    <location>
        <position position="1"/>
    </location>
</feature>
<sequence>LYSVVAGRSSMGATAGCILLLAALAAHAAAAGKMKEEVVVELPFGSSGFCIRLLNATHQFGCGSSMNGDEGVIVVARTKIDVMGAENGWKERFPDYSGGFVVIMDELLLDGDAASLLHSSDRIAGVLLMPVKEGEAASDNTPLSSEPVCPNQHSSLYSDWRACGSSKEKQWNDNGAIVEQGMRFIDWPFPITRVLNGSSLEMMIKCHDAYNLPNARKDGRLCAVGNVKTFMHASGSSTVCVRRQTPKWYDEWIAPITKALCEPLSDYSLHAILPSGGKSEKGGSYLAVIAKMDSVSLLPDATPATYSTMTSIVAALTAAKVIGDNLEKFEGASKRSDKRIIFAFLHGESFDYLGSSRWVYDMEQGAFPKRKSEKSSDEVLEPILLEKIALAVELQQLDGSGMLHAHVDGKNYDADKKGTVLPPSSLHSILKRNRQTPSVLLTSFDDQYSNPRFHSAFDRLTGGKEEEERLNKSLAAVARGVVALMADHVGIDEETQKTIDIDQRW</sequence>
<dbReference type="PANTHER" id="PTHR21092">
    <property type="entry name" value="NICASTRIN"/>
    <property type="match status" value="1"/>
</dbReference>
<dbReference type="Proteomes" id="UP001328107">
    <property type="component" value="Unassembled WGS sequence"/>
</dbReference>
<dbReference type="InterPro" id="IPR041084">
    <property type="entry name" value="Ncstrn_small"/>
</dbReference>
<dbReference type="InterPro" id="IPR008710">
    <property type="entry name" value="Nicastrin"/>
</dbReference>
<evidence type="ECO:0000256" key="3">
    <source>
        <dbReference type="ARBA" id="ARBA00015303"/>
    </source>
</evidence>
<keyword evidence="7" id="KW-1133">Transmembrane helix</keyword>
<evidence type="ECO:0000313" key="12">
    <source>
        <dbReference type="EMBL" id="GMR52501.1"/>
    </source>
</evidence>
<dbReference type="Pfam" id="PF18266">
    <property type="entry name" value="Ncstrn_small"/>
    <property type="match status" value="1"/>
</dbReference>
<dbReference type="AlphaFoldDB" id="A0AAN5I6S0"/>
<gene>
    <name evidence="12" type="ORF">PMAYCL1PPCAC_22696</name>
</gene>
<evidence type="ECO:0000256" key="10">
    <source>
        <dbReference type="SAM" id="SignalP"/>
    </source>
</evidence>
<dbReference type="PANTHER" id="PTHR21092:SF0">
    <property type="entry name" value="NICASTRIN"/>
    <property type="match status" value="1"/>
</dbReference>
<comment type="caution">
    <text evidence="12">The sequence shown here is derived from an EMBL/GenBank/DDBJ whole genome shotgun (WGS) entry which is preliminary data.</text>
</comment>
<evidence type="ECO:0000256" key="9">
    <source>
        <dbReference type="ARBA" id="ARBA00023180"/>
    </source>
</evidence>
<dbReference type="SUPFAM" id="SSF53187">
    <property type="entry name" value="Zn-dependent exopeptidases"/>
    <property type="match status" value="1"/>
</dbReference>
<proteinExistence type="inferred from homology"/>
<keyword evidence="5 10" id="KW-0732">Signal</keyword>
<keyword evidence="13" id="KW-1185">Reference proteome</keyword>
<evidence type="ECO:0000256" key="1">
    <source>
        <dbReference type="ARBA" id="ARBA00004479"/>
    </source>
</evidence>
<accession>A0AAN5I6S0</accession>
<keyword evidence="4" id="KW-0812">Transmembrane</keyword>
<organism evidence="12 13">
    <name type="scientific">Pristionchus mayeri</name>
    <dbReference type="NCBI Taxonomy" id="1317129"/>
    <lineage>
        <taxon>Eukaryota</taxon>
        <taxon>Metazoa</taxon>
        <taxon>Ecdysozoa</taxon>
        <taxon>Nematoda</taxon>
        <taxon>Chromadorea</taxon>
        <taxon>Rhabditida</taxon>
        <taxon>Rhabditina</taxon>
        <taxon>Diplogasteromorpha</taxon>
        <taxon>Diplogasteroidea</taxon>
        <taxon>Neodiplogasteridae</taxon>
        <taxon>Pristionchus</taxon>
    </lineage>
</organism>
<feature type="signal peptide" evidence="10">
    <location>
        <begin position="1"/>
        <end position="31"/>
    </location>
</feature>
<evidence type="ECO:0000256" key="2">
    <source>
        <dbReference type="ARBA" id="ARBA00007717"/>
    </source>
</evidence>
<name>A0AAN5I6S0_9BILA</name>
<protein>
    <recommendedName>
        <fullName evidence="3">Nicastrin</fullName>
    </recommendedName>
</protein>
<comment type="subcellular location">
    <subcellularLocation>
        <location evidence="1">Membrane</location>
        <topology evidence="1">Single-pass type I membrane protein</topology>
    </subcellularLocation>
</comment>
<evidence type="ECO:0000256" key="5">
    <source>
        <dbReference type="ARBA" id="ARBA00022729"/>
    </source>
</evidence>
<evidence type="ECO:0000256" key="6">
    <source>
        <dbReference type="ARBA" id="ARBA00022976"/>
    </source>
</evidence>
<evidence type="ECO:0000256" key="4">
    <source>
        <dbReference type="ARBA" id="ARBA00022692"/>
    </source>
</evidence>
<feature type="chain" id="PRO_5042921573" description="Nicastrin" evidence="10">
    <location>
        <begin position="32"/>
        <end position="505"/>
    </location>
</feature>
<dbReference type="GO" id="GO:0007220">
    <property type="term" value="P:Notch receptor processing"/>
    <property type="evidence" value="ECO:0007669"/>
    <property type="project" value="TreeGrafter"/>
</dbReference>
<dbReference type="GO" id="GO:0016485">
    <property type="term" value="P:protein processing"/>
    <property type="evidence" value="ECO:0007669"/>
    <property type="project" value="InterPro"/>
</dbReference>